<feature type="compositionally biased region" description="Basic and acidic residues" evidence="1">
    <location>
        <begin position="41"/>
        <end position="57"/>
    </location>
</feature>
<accession>A0ABD1ZP53</accession>
<evidence type="ECO:0000256" key="1">
    <source>
        <dbReference type="SAM" id="MobiDB-lite"/>
    </source>
</evidence>
<sequence>MESKARDGRCEGGARGRRMTTSTAQQEEAGGEEVGMAAPPRRTDDDSHRTDRQREPLEQTSTCQLQRTSSLSAGAQYKLG</sequence>
<proteinExistence type="predicted"/>
<organism evidence="2 3">
    <name type="scientific">Riccia fluitans</name>
    <dbReference type="NCBI Taxonomy" id="41844"/>
    <lineage>
        <taxon>Eukaryota</taxon>
        <taxon>Viridiplantae</taxon>
        <taxon>Streptophyta</taxon>
        <taxon>Embryophyta</taxon>
        <taxon>Marchantiophyta</taxon>
        <taxon>Marchantiopsida</taxon>
        <taxon>Marchantiidae</taxon>
        <taxon>Marchantiales</taxon>
        <taxon>Ricciaceae</taxon>
        <taxon>Riccia</taxon>
    </lineage>
</organism>
<keyword evidence="3" id="KW-1185">Reference proteome</keyword>
<gene>
    <name evidence="2" type="ORF">R1flu_020112</name>
</gene>
<dbReference type="Proteomes" id="UP001605036">
    <property type="component" value="Unassembled WGS sequence"/>
</dbReference>
<dbReference type="EMBL" id="JBHFFA010000001">
    <property type="protein sequence ID" value="KAL2651984.1"/>
    <property type="molecule type" value="Genomic_DNA"/>
</dbReference>
<feature type="compositionally biased region" description="Polar residues" evidence="1">
    <location>
        <begin position="58"/>
        <end position="73"/>
    </location>
</feature>
<comment type="caution">
    <text evidence="2">The sequence shown here is derived from an EMBL/GenBank/DDBJ whole genome shotgun (WGS) entry which is preliminary data.</text>
</comment>
<feature type="compositionally biased region" description="Basic and acidic residues" evidence="1">
    <location>
        <begin position="1"/>
        <end position="14"/>
    </location>
</feature>
<protein>
    <submittedName>
        <fullName evidence="2">Uncharacterized protein</fullName>
    </submittedName>
</protein>
<evidence type="ECO:0000313" key="3">
    <source>
        <dbReference type="Proteomes" id="UP001605036"/>
    </source>
</evidence>
<dbReference type="AlphaFoldDB" id="A0ABD1ZP53"/>
<name>A0ABD1ZP53_9MARC</name>
<reference evidence="2 3" key="1">
    <citation type="submission" date="2024-09" db="EMBL/GenBank/DDBJ databases">
        <title>Chromosome-scale assembly of Riccia fluitans.</title>
        <authorList>
            <person name="Paukszto L."/>
            <person name="Sawicki J."/>
            <person name="Karawczyk K."/>
            <person name="Piernik-Szablinska J."/>
            <person name="Szczecinska M."/>
            <person name="Mazdziarz M."/>
        </authorList>
    </citation>
    <scope>NUCLEOTIDE SEQUENCE [LARGE SCALE GENOMIC DNA]</scope>
    <source>
        <strain evidence="2">Rf_01</strain>
        <tissue evidence="2">Aerial parts of the thallus</tissue>
    </source>
</reference>
<feature type="region of interest" description="Disordered" evidence="1">
    <location>
        <begin position="1"/>
        <end position="80"/>
    </location>
</feature>
<evidence type="ECO:0000313" key="2">
    <source>
        <dbReference type="EMBL" id="KAL2651984.1"/>
    </source>
</evidence>